<reference evidence="1" key="1">
    <citation type="journal article" date="2021" name="Proc. Natl. Acad. Sci. U.S.A.">
        <title>A Catalog of Tens of Thousands of Viruses from Human Metagenomes Reveals Hidden Associations with Chronic Diseases.</title>
        <authorList>
            <person name="Tisza M.J."/>
            <person name="Buck C.B."/>
        </authorList>
    </citation>
    <scope>NUCLEOTIDE SEQUENCE</scope>
    <source>
        <strain evidence="1">CtLqe90</strain>
    </source>
</reference>
<dbReference type="EMBL" id="BK015564">
    <property type="protein sequence ID" value="DAE13364.1"/>
    <property type="molecule type" value="Genomic_DNA"/>
</dbReference>
<name>A0A8S5Q489_9CAUD</name>
<proteinExistence type="predicted"/>
<evidence type="ECO:0000313" key="1">
    <source>
        <dbReference type="EMBL" id="DAE13364.1"/>
    </source>
</evidence>
<sequence length="113" mass="13552">MDDNYVETEELTYAKNKNPMYDDDILKNNHFNSLSYKELLELWGALKDFYKRGYILEDSPLDPWRNKFCEESYNGIINMEKELLTILSVKFINLALTENYPRIIINFGEIERR</sequence>
<protein>
    <submittedName>
        <fullName evidence="1">Uncharacterized protein</fullName>
    </submittedName>
</protein>
<accession>A0A8S5Q489</accession>
<organism evidence="1">
    <name type="scientific">Siphoviridae sp. ctLqe90</name>
    <dbReference type="NCBI Taxonomy" id="2825456"/>
    <lineage>
        <taxon>Viruses</taxon>
        <taxon>Duplodnaviria</taxon>
        <taxon>Heunggongvirae</taxon>
        <taxon>Uroviricota</taxon>
        <taxon>Caudoviricetes</taxon>
    </lineage>
</organism>